<protein>
    <submittedName>
        <fullName evidence="1">Uncharacterized protein</fullName>
    </submittedName>
</protein>
<gene>
    <name evidence="1" type="ORF">EM595_p0203</name>
</gene>
<proteinExistence type="predicted"/>
<dbReference type="AlphaFoldDB" id="A0A0U5L7L3"/>
<reference evidence="2" key="1">
    <citation type="submission" date="2015-11" db="EMBL/GenBank/DDBJ databases">
        <authorList>
            <person name="Blom J."/>
        </authorList>
    </citation>
    <scope>NUCLEOTIDE SEQUENCE [LARGE SCALE GENOMIC DNA]</scope>
    <source>
        <plasmid evidence="2">pEM01</plasmid>
    </source>
</reference>
<dbReference type="PATRIC" id="fig|1619313.3.peg.3805"/>
<name>A0A0U5L7L3_9GAMM</name>
<dbReference type="KEGG" id="ege:EM595_p0203"/>
<dbReference type="EMBL" id="LN907828">
    <property type="protein sequence ID" value="CUU25903.1"/>
    <property type="molecule type" value="Genomic_DNA"/>
</dbReference>
<keyword evidence="2" id="KW-1185">Reference proteome</keyword>
<evidence type="ECO:0000313" key="1">
    <source>
        <dbReference type="EMBL" id="CUU25903.1"/>
    </source>
</evidence>
<sequence length="45" mass="4984">MLWIAFHPWSTGSGSAPFWPLAAVCLRKVKIFFTFLASLKSLTGV</sequence>
<evidence type="ECO:0000313" key="2">
    <source>
        <dbReference type="Proteomes" id="UP000059419"/>
    </source>
</evidence>
<accession>A0A0U5L7L3</accession>
<geneLocation type="plasmid" evidence="2">
    <name>pEM01</name>
</geneLocation>
<organism evidence="1 2">
    <name type="scientific">Duffyella gerundensis</name>
    <dbReference type="NCBI Taxonomy" id="1619313"/>
    <lineage>
        <taxon>Bacteria</taxon>
        <taxon>Pseudomonadati</taxon>
        <taxon>Pseudomonadota</taxon>
        <taxon>Gammaproteobacteria</taxon>
        <taxon>Enterobacterales</taxon>
        <taxon>Erwiniaceae</taxon>
        <taxon>Duffyella</taxon>
    </lineage>
</organism>
<dbReference type="Proteomes" id="UP000059419">
    <property type="component" value="Plasmid pEM01"/>
</dbReference>